<proteinExistence type="predicted"/>
<name>A0A7Z0HYL8_9RHOB</name>
<protein>
    <submittedName>
        <fullName evidence="1">Molybdopterin-binding protein</fullName>
    </submittedName>
</protein>
<gene>
    <name evidence="1" type="ORF">HUK65_06850</name>
</gene>
<evidence type="ECO:0000313" key="1">
    <source>
        <dbReference type="EMBL" id="NYS24708.1"/>
    </source>
</evidence>
<keyword evidence="2" id="KW-1185">Reference proteome</keyword>
<accession>A0A7Z0HYL8</accession>
<organism evidence="1 2">
    <name type="scientific">Rhabdonatronobacter sediminivivens</name>
    <dbReference type="NCBI Taxonomy" id="2743469"/>
    <lineage>
        <taxon>Bacteria</taxon>
        <taxon>Pseudomonadati</taxon>
        <taxon>Pseudomonadota</taxon>
        <taxon>Alphaproteobacteria</taxon>
        <taxon>Rhodobacterales</taxon>
        <taxon>Paracoccaceae</taxon>
        <taxon>Rhabdonatronobacter</taxon>
    </lineage>
</organism>
<dbReference type="RefSeq" id="WP_179905409.1">
    <property type="nucleotide sequence ID" value="NZ_JACBXS010000010.1"/>
</dbReference>
<dbReference type="InterPro" id="IPR036425">
    <property type="entry name" value="MoaB/Mog-like_dom_sf"/>
</dbReference>
<dbReference type="UniPathway" id="UPA00344"/>
<evidence type="ECO:0000313" key="2">
    <source>
        <dbReference type="Proteomes" id="UP000529417"/>
    </source>
</evidence>
<dbReference type="CDD" id="cd03522">
    <property type="entry name" value="MoeA_like"/>
    <property type="match status" value="1"/>
</dbReference>
<comment type="caution">
    <text evidence="1">The sequence shown here is derived from an EMBL/GenBank/DDBJ whole genome shotgun (WGS) entry which is preliminary data.</text>
</comment>
<dbReference type="AlphaFoldDB" id="A0A7Z0HYL8"/>
<dbReference type="EMBL" id="JACBXS010000010">
    <property type="protein sequence ID" value="NYS24708.1"/>
    <property type="molecule type" value="Genomic_DNA"/>
</dbReference>
<dbReference type="Proteomes" id="UP000529417">
    <property type="component" value="Unassembled WGS sequence"/>
</dbReference>
<dbReference type="Gene3D" id="3.40.980.10">
    <property type="entry name" value="MoaB/Mog-like domain"/>
    <property type="match status" value="1"/>
</dbReference>
<dbReference type="SUPFAM" id="SSF53218">
    <property type="entry name" value="Molybdenum cofactor biosynthesis proteins"/>
    <property type="match status" value="1"/>
</dbReference>
<sequence length="338" mass="34733">MEFGETTLEKAEGAVLAHSVPLPGGKRLRKGAVLGAADLAALRDAGISAVTVARLAPGDVDEDSAARKLAAALVPDAAAGLRLQPVGTGRVNILAKGPGVARIDAARITAVNRCDPTITLATVPPWQRMDAGEMVATVKIIAYGVDGAALARACHAAQGALSLAHPVMQQAELIQTSVGTPFNPEKGRRAIGTRLKRLGVALGPDVTVPHQIGALETALRAAMGELLLILTGSATSDIRDVAPEALRAAGGEVIHFGMPVDPGNLLFLGRLGGRPVIGLPGCARSPALNGADWVMERVICGITLQPEDIMGMGVGGLLKEIPSRPRPRAVRETPDAGD</sequence>
<reference evidence="1 2" key="1">
    <citation type="journal article" date="2000" name="Arch. Microbiol.">
        <title>Rhodobaca bogoriensis gen. nov. and sp. nov., an alkaliphilic purple nonsulfur bacterium from African Rift Valley soda lakes.</title>
        <authorList>
            <person name="Milford A.D."/>
            <person name="Achenbach L.A."/>
            <person name="Jung D.O."/>
            <person name="Madigan M.T."/>
        </authorList>
    </citation>
    <scope>NUCLEOTIDE SEQUENCE [LARGE SCALE GENOMIC DNA]</scope>
    <source>
        <strain evidence="1 2">2376</strain>
    </source>
</reference>